<dbReference type="InterPro" id="IPR017853">
    <property type="entry name" value="GH"/>
</dbReference>
<evidence type="ECO:0000256" key="2">
    <source>
        <dbReference type="ARBA" id="ARBA00022801"/>
    </source>
</evidence>
<dbReference type="AlphaFoldDB" id="A0A368T234"/>
<gene>
    <name evidence="5" type="ORF">DEF24_19150</name>
</gene>
<accession>A0A368T234</accession>
<dbReference type="Gene3D" id="3.20.20.300">
    <property type="entry name" value="Glycoside hydrolase, family 3, N-terminal domain"/>
    <property type="match status" value="1"/>
</dbReference>
<dbReference type="InterPro" id="IPR050226">
    <property type="entry name" value="NagZ_Beta-hexosaminidase"/>
</dbReference>
<keyword evidence="6" id="KW-1185">Reference proteome</keyword>
<evidence type="ECO:0000313" key="5">
    <source>
        <dbReference type="EMBL" id="RCV54530.1"/>
    </source>
</evidence>
<sequence length="345" mass="35011">MTAADPHRDPALRRMAHAVLMPGFLGTRTPDWLARAIDAGLGAVCCFAPNLAADPAALTRELHGLRADLLVTSDEEGGRVTRLHAATGSPYPGHAELGAADDPERTRAVAEELGRELRAVGIDAALAPVLDVNVDPRNPVIGDRSFGADAGLVARHGAAFARGLAASGTLAAGKHFPGHGDTAVDSHKALPVVDVDLPTLRGRELVPFAAAIEAGVPMVMAGHIAVPALDEAPASLSARGYALLRTDLGFTGTAVTDALDMRAVTRSTGAPTVVAGVARGAVAALRAGADLLCLGNPHDSDTGDEAIFRTALDGLLAAVADGTVPAGRLAEAAERVAGLAVSAVR</sequence>
<dbReference type="InterPro" id="IPR001764">
    <property type="entry name" value="Glyco_hydro_3_N"/>
</dbReference>
<feature type="domain" description="Glycoside hydrolase family 3 N-terminal" evidence="4">
    <location>
        <begin position="67"/>
        <end position="337"/>
    </location>
</feature>
<evidence type="ECO:0000256" key="3">
    <source>
        <dbReference type="ARBA" id="ARBA00023295"/>
    </source>
</evidence>
<evidence type="ECO:0000313" key="6">
    <source>
        <dbReference type="Proteomes" id="UP000253318"/>
    </source>
</evidence>
<dbReference type="OrthoDB" id="9805821at2"/>
<comment type="similarity">
    <text evidence="1">Belongs to the glycosyl hydrolase 3 family.</text>
</comment>
<dbReference type="GO" id="GO:0004553">
    <property type="term" value="F:hydrolase activity, hydrolyzing O-glycosyl compounds"/>
    <property type="evidence" value="ECO:0007669"/>
    <property type="project" value="InterPro"/>
</dbReference>
<keyword evidence="3" id="KW-0326">Glycosidase</keyword>
<dbReference type="RefSeq" id="WP_114400186.1">
    <property type="nucleotide sequence ID" value="NZ_QEIM01000191.1"/>
</dbReference>
<dbReference type="EMBL" id="QEIN01000165">
    <property type="protein sequence ID" value="RCV54530.1"/>
    <property type="molecule type" value="Genomic_DNA"/>
</dbReference>
<name>A0A368T234_9ACTN</name>
<dbReference type="GO" id="GO:0005975">
    <property type="term" value="P:carbohydrate metabolic process"/>
    <property type="evidence" value="ECO:0007669"/>
    <property type="project" value="InterPro"/>
</dbReference>
<dbReference type="Pfam" id="PF00933">
    <property type="entry name" value="Glyco_hydro_3"/>
    <property type="match status" value="1"/>
</dbReference>
<dbReference type="PANTHER" id="PTHR30480">
    <property type="entry name" value="BETA-HEXOSAMINIDASE-RELATED"/>
    <property type="match status" value="1"/>
</dbReference>
<evidence type="ECO:0000256" key="1">
    <source>
        <dbReference type="ARBA" id="ARBA00005336"/>
    </source>
</evidence>
<dbReference type="GO" id="GO:0009254">
    <property type="term" value="P:peptidoglycan turnover"/>
    <property type="evidence" value="ECO:0007669"/>
    <property type="project" value="TreeGrafter"/>
</dbReference>
<reference evidence="5 6" key="1">
    <citation type="submission" date="2018-04" db="EMBL/GenBank/DDBJ databases">
        <title>Novel actinobacteria from marine sediment.</title>
        <authorList>
            <person name="Ng Z.Y."/>
            <person name="Tan G.Y.A."/>
        </authorList>
    </citation>
    <scope>NUCLEOTIDE SEQUENCE [LARGE SCALE GENOMIC DNA]</scope>
    <source>
        <strain evidence="5 6">TPS81</strain>
    </source>
</reference>
<organism evidence="5 6">
    <name type="scientific">Marinitenerispora sediminis</name>
    <dbReference type="NCBI Taxonomy" id="1931232"/>
    <lineage>
        <taxon>Bacteria</taxon>
        <taxon>Bacillati</taxon>
        <taxon>Actinomycetota</taxon>
        <taxon>Actinomycetes</taxon>
        <taxon>Streptosporangiales</taxon>
        <taxon>Nocardiopsidaceae</taxon>
        <taxon>Marinitenerispora</taxon>
    </lineage>
</organism>
<protein>
    <recommendedName>
        <fullName evidence="4">Glycoside hydrolase family 3 N-terminal domain-containing protein</fullName>
    </recommendedName>
</protein>
<dbReference type="InterPro" id="IPR036962">
    <property type="entry name" value="Glyco_hydro_3_N_sf"/>
</dbReference>
<comment type="caution">
    <text evidence="5">The sequence shown here is derived from an EMBL/GenBank/DDBJ whole genome shotgun (WGS) entry which is preliminary data.</text>
</comment>
<proteinExistence type="inferred from homology"/>
<dbReference type="SUPFAM" id="SSF51445">
    <property type="entry name" value="(Trans)glycosidases"/>
    <property type="match status" value="1"/>
</dbReference>
<dbReference type="PANTHER" id="PTHR30480:SF16">
    <property type="entry name" value="GLYCOSIDE HYDROLASE FAMILY 3 DOMAIN PROTEIN"/>
    <property type="match status" value="1"/>
</dbReference>
<evidence type="ECO:0000259" key="4">
    <source>
        <dbReference type="Pfam" id="PF00933"/>
    </source>
</evidence>
<keyword evidence="2" id="KW-0378">Hydrolase</keyword>
<dbReference type="Proteomes" id="UP000253318">
    <property type="component" value="Unassembled WGS sequence"/>
</dbReference>